<organism evidence="2 3">
    <name type="scientific">Haematococcus lacustris</name>
    <name type="common">Green alga</name>
    <name type="synonym">Haematococcus pluvialis</name>
    <dbReference type="NCBI Taxonomy" id="44745"/>
    <lineage>
        <taxon>Eukaryota</taxon>
        <taxon>Viridiplantae</taxon>
        <taxon>Chlorophyta</taxon>
        <taxon>core chlorophytes</taxon>
        <taxon>Chlorophyceae</taxon>
        <taxon>CS clade</taxon>
        <taxon>Chlamydomonadales</taxon>
        <taxon>Haematococcaceae</taxon>
        <taxon>Haematococcus</taxon>
    </lineage>
</organism>
<proteinExistence type="predicted"/>
<dbReference type="EMBL" id="BLLF01000160">
    <property type="protein sequence ID" value="GFH08424.1"/>
    <property type="molecule type" value="Genomic_DNA"/>
</dbReference>
<feature type="compositionally biased region" description="Low complexity" evidence="1">
    <location>
        <begin position="102"/>
        <end position="111"/>
    </location>
</feature>
<reference evidence="2 3" key="1">
    <citation type="submission" date="2020-02" db="EMBL/GenBank/DDBJ databases">
        <title>Draft genome sequence of Haematococcus lacustris strain NIES-144.</title>
        <authorList>
            <person name="Morimoto D."/>
            <person name="Nakagawa S."/>
            <person name="Yoshida T."/>
            <person name="Sawayama S."/>
        </authorList>
    </citation>
    <scope>NUCLEOTIDE SEQUENCE [LARGE SCALE GENOMIC DNA]</scope>
    <source>
        <strain evidence="2 3">NIES-144</strain>
    </source>
</reference>
<name>A0A699YNQ4_HAELA</name>
<sequence>VYSVEFVEWALQQLKRWLPAPELSQVEVLLSFTSRIEVAELCEVMCGKQAGVSTFVAEFLKRKDEQLSRKGKTNKKGSAAAATPATPATAASIVSSGKAAKAGASPSIPGAEGWQQPAAAAGSSKKGGGQAGQKGQKATVKNGFAREGRVATVSEASRWLLYAASMRLLIGVRPRPGQRRIIVTLSESVRTSRWWSSTEVPKRRCESVSTRQETLQRNPLFDLVPCPALGPPFELDH</sequence>
<evidence type="ECO:0000256" key="1">
    <source>
        <dbReference type="SAM" id="MobiDB-lite"/>
    </source>
</evidence>
<feature type="non-terminal residue" evidence="2">
    <location>
        <position position="1"/>
    </location>
</feature>
<keyword evidence="3" id="KW-1185">Reference proteome</keyword>
<dbReference type="AlphaFoldDB" id="A0A699YNQ4"/>
<accession>A0A699YNQ4</accession>
<evidence type="ECO:0000313" key="3">
    <source>
        <dbReference type="Proteomes" id="UP000485058"/>
    </source>
</evidence>
<dbReference type="Proteomes" id="UP000485058">
    <property type="component" value="Unassembled WGS sequence"/>
</dbReference>
<gene>
    <name evidence="2" type="ORF">HaLaN_03382</name>
</gene>
<protein>
    <submittedName>
        <fullName evidence="2">GYF domain-containing protein</fullName>
    </submittedName>
</protein>
<feature type="region of interest" description="Disordered" evidence="1">
    <location>
        <begin position="102"/>
        <end position="139"/>
    </location>
</feature>
<feature type="region of interest" description="Disordered" evidence="1">
    <location>
        <begin position="67"/>
        <end position="87"/>
    </location>
</feature>
<evidence type="ECO:0000313" key="2">
    <source>
        <dbReference type="EMBL" id="GFH08424.1"/>
    </source>
</evidence>
<comment type="caution">
    <text evidence="2">The sequence shown here is derived from an EMBL/GenBank/DDBJ whole genome shotgun (WGS) entry which is preliminary data.</text>
</comment>